<protein>
    <submittedName>
        <fullName evidence="1">Uncharacterized protein</fullName>
    </submittedName>
</protein>
<gene>
    <name evidence="1" type="ORF">M4486_05090</name>
</gene>
<accession>A0ABY4NBB5</accession>
<name>A0ABY4NBB5_9MICO</name>
<keyword evidence="2" id="KW-1185">Reference proteome</keyword>
<dbReference type="Proteomes" id="UP001055868">
    <property type="component" value="Chromosome"/>
</dbReference>
<dbReference type="EMBL" id="CP097218">
    <property type="protein sequence ID" value="UQN30680.1"/>
    <property type="molecule type" value="Genomic_DNA"/>
</dbReference>
<evidence type="ECO:0000313" key="2">
    <source>
        <dbReference type="Proteomes" id="UP001055868"/>
    </source>
</evidence>
<evidence type="ECO:0000313" key="1">
    <source>
        <dbReference type="EMBL" id="UQN30680.1"/>
    </source>
</evidence>
<reference evidence="1" key="1">
    <citation type="submission" date="2022-05" db="EMBL/GenBank/DDBJ databases">
        <title>Genomic analysis of Brachybacterium sp. CBA3104.</title>
        <authorList>
            <person name="Roh S.W."/>
            <person name="Kim Y.B."/>
            <person name="Kim Y."/>
        </authorList>
    </citation>
    <scope>NUCLEOTIDE SEQUENCE</scope>
    <source>
        <strain evidence="1">CBA3104</strain>
    </source>
</reference>
<organism evidence="1 2">
    <name type="scientific">Brachybacterium kimchii</name>
    <dbReference type="NCBI Taxonomy" id="2942909"/>
    <lineage>
        <taxon>Bacteria</taxon>
        <taxon>Bacillati</taxon>
        <taxon>Actinomycetota</taxon>
        <taxon>Actinomycetes</taxon>
        <taxon>Micrococcales</taxon>
        <taxon>Dermabacteraceae</taxon>
        <taxon>Brachybacterium</taxon>
    </lineage>
</organism>
<dbReference type="RefSeq" id="WP_249480084.1">
    <property type="nucleotide sequence ID" value="NZ_CP097218.1"/>
</dbReference>
<sequence length="195" mass="21432">MTDHGSETTYADGCRCDACRNAHRRHMRRPERAATRTDHGTPTCYSAGCRCAPCRTAHAHQTEGYRHGGLSPAERSALRAKAARDRAAKTYPDTFLVLVPLPPRMKEARARRYARSVVLELPESDAVEFSGDWTWRMITRPTGRYIAGRVPARSSRPASQDEAAALAAAEVYGDHVPAFARLVRGEVARSEGVAA</sequence>
<proteinExistence type="predicted"/>